<dbReference type="InterPro" id="IPR000182">
    <property type="entry name" value="GNAT_dom"/>
</dbReference>
<dbReference type="EMBL" id="CP073100">
    <property type="protein sequence ID" value="QUE51560.1"/>
    <property type="molecule type" value="Genomic_DNA"/>
</dbReference>
<reference evidence="2" key="1">
    <citation type="submission" date="2021-04" db="EMBL/GenBank/DDBJ databases">
        <title>Luteolibacter sp. 32A isolated from the skin of an Anderson's salamander (Ambystoma andersonii).</title>
        <authorList>
            <person name="Spergser J."/>
            <person name="Busse H.-J."/>
        </authorList>
    </citation>
    <scope>NUCLEOTIDE SEQUENCE</scope>
    <source>
        <strain evidence="2">32A</strain>
    </source>
</reference>
<evidence type="ECO:0000313" key="2">
    <source>
        <dbReference type="EMBL" id="QUE51560.1"/>
    </source>
</evidence>
<dbReference type="PANTHER" id="PTHR43610:SF1">
    <property type="entry name" value="N-ACETYLTRANSFERASE DOMAIN-CONTAINING PROTEIN"/>
    <property type="match status" value="1"/>
</dbReference>
<dbReference type="InterPro" id="IPR016181">
    <property type="entry name" value="Acyl_CoA_acyltransferase"/>
</dbReference>
<dbReference type="GO" id="GO:0016747">
    <property type="term" value="F:acyltransferase activity, transferring groups other than amino-acyl groups"/>
    <property type="evidence" value="ECO:0007669"/>
    <property type="project" value="InterPro"/>
</dbReference>
<dbReference type="Proteomes" id="UP000676169">
    <property type="component" value="Chromosome"/>
</dbReference>
<dbReference type="RefSeq" id="WP_211631699.1">
    <property type="nucleotide sequence ID" value="NZ_CP073100.1"/>
</dbReference>
<gene>
    <name evidence="2" type="ORF">KBB96_01395</name>
</gene>
<sequence length="177" mass="20099">MSDLSDFDRQPTLIGPTVSLKPLQPEDFEALFTVASDPLIWEQHPDSSRRERAGFEKWFAAALSSGGAFTIRDLVSGNVIGSSRYYDWDPEKREIAIGYTFLARSHWGGVTNREMKRLMLDHAFQSGLKVWFHIWKDNLRSRRAVEKIGAILSHTGHKEVAGVPHDYTFYFITGNPG</sequence>
<feature type="domain" description="N-acetyltransferase" evidence="1">
    <location>
        <begin position="18"/>
        <end position="170"/>
    </location>
</feature>
<dbReference type="SUPFAM" id="SSF55729">
    <property type="entry name" value="Acyl-CoA N-acyltransferases (Nat)"/>
    <property type="match status" value="1"/>
</dbReference>
<dbReference type="Pfam" id="PF13302">
    <property type="entry name" value="Acetyltransf_3"/>
    <property type="match status" value="1"/>
</dbReference>
<keyword evidence="3" id="KW-1185">Reference proteome</keyword>
<accession>A0A975J043</accession>
<name>A0A975J043_9BACT</name>
<proteinExistence type="predicted"/>
<protein>
    <submittedName>
        <fullName evidence="2">GNAT family N-acetyltransferase</fullName>
    </submittedName>
</protein>
<dbReference type="KEGG" id="lamb:KBB96_01395"/>
<dbReference type="PANTHER" id="PTHR43610">
    <property type="entry name" value="BLL6696 PROTEIN"/>
    <property type="match status" value="1"/>
</dbReference>
<dbReference type="PROSITE" id="PS51186">
    <property type="entry name" value="GNAT"/>
    <property type="match status" value="1"/>
</dbReference>
<dbReference type="Gene3D" id="3.40.630.30">
    <property type="match status" value="1"/>
</dbReference>
<dbReference type="AlphaFoldDB" id="A0A975J043"/>
<evidence type="ECO:0000313" key="3">
    <source>
        <dbReference type="Proteomes" id="UP000676169"/>
    </source>
</evidence>
<evidence type="ECO:0000259" key="1">
    <source>
        <dbReference type="PROSITE" id="PS51186"/>
    </source>
</evidence>
<organism evidence="2 3">
    <name type="scientific">Luteolibacter ambystomatis</name>
    <dbReference type="NCBI Taxonomy" id="2824561"/>
    <lineage>
        <taxon>Bacteria</taxon>
        <taxon>Pseudomonadati</taxon>
        <taxon>Verrucomicrobiota</taxon>
        <taxon>Verrucomicrobiia</taxon>
        <taxon>Verrucomicrobiales</taxon>
        <taxon>Verrucomicrobiaceae</taxon>
        <taxon>Luteolibacter</taxon>
    </lineage>
</organism>